<evidence type="ECO:0000313" key="1">
    <source>
        <dbReference type="EMBL" id="GAF81897.1"/>
    </source>
</evidence>
<dbReference type="AlphaFoldDB" id="X0T142"/>
<protein>
    <submittedName>
        <fullName evidence="1">Uncharacterized protein</fullName>
    </submittedName>
</protein>
<sequence length="40" mass="4779">MEPAELLYRLGTVTGFKRLERELREARARYNELFTIIHEG</sequence>
<dbReference type="EMBL" id="BARS01000739">
    <property type="protein sequence ID" value="GAF81897.1"/>
    <property type="molecule type" value="Genomic_DNA"/>
</dbReference>
<organism evidence="1">
    <name type="scientific">marine sediment metagenome</name>
    <dbReference type="NCBI Taxonomy" id="412755"/>
    <lineage>
        <taxon>unclassified sequences</taxon>
        <taxon>metagenomes</taxon>
        <taxon>ecological metagenomes</taxon>
    </lineage>
</organism>
<name>X0T142_9ZZZZ</name>
<proteinExistence type="predicted"/>
<reference evidence="1" key="1">
    <citation type="journal article" date="2014" name="Front. Microbiol.">
        <title>High frequency of phylogenetically diverse reductive dehalogenase-homologous genes in deep subseafloor sedimentary metagenomes.</title>
        <authorList>
            <person name="Kawai M."/>
            <person name="Futagami T."/>
            <person name="Toyoda A."/>
            <person name="Takaki Y."/>
            <person name="Nishi S."/>
            <person name="Hori S."/>
            <person name="Arai W."/>
            <person name="Tsubouchi T."/>
            <person name="Morono Y."/>
            <person name="Uchiyama I."/>
            <person name="Ito T."/>
            <person name="Fujiyama A."/>
            <person name="Inagaki F."/>
            <person name="Takami H."/>
        </authorList>
    </citation>
    <scope>NUCLEOTIDE SEQUENCE</scope>
    <source>
        <strain evidence="1">Expedition CK06-06</strain>
    </source>
</reference>
<gene>
    <name evidence="1" type="ORF">S01H1_01658</name>
</gene>
<comment type="caution">
    <text evidence="1">The sequence shown here is derived from an EMBL/GenBank/DDBJ whole genome shotgun (WGS) entry which is preliminary data.</text>
</comment>
<accession>X0T142</accession>